<dbReference type="EMBL" id="CM039433">
    <property type="protein sequence ID" value="KAI4328970.1"/>
    <property type="molecule type" value="Genomic_DNA"/>
</dbReference>
<evidence type="ECO:0000313" key="2">
    <source>
        <dbReference type="Proteomes" id="UP000828941"/>
    </source>
</evidence>
<dbReference type="Proteomes" id="UP000828941">
    <property type="component" value="Chromosome 8"/>
</dbReference>
<comment type="caution">
    <text evidence="1">The sequence shown here is derived from an EMBL/GenBank/DDBJ whole genome shotgun (WGS) entry which is preliminary data.</text>
</comment>
<organism evidence="1 2">
    <name type="scientific">Bauhinia variegata</name>
    <name type="common">Purple orchid tree</name>
    <name type="synonym">Phanera variegata</name>
    <dbReference type="NCBI Taxonomy" id="167791"/>
    <lineage>
        <taxon>Eukaryota</taxon>
        <taxon>Viridiplantae</taxon>
        <taxon>Streptophyta</taxon>
        <taxon>Embryophyta</taxon>
        <taxon>Tracheophyta</taxon>
        <taxon>Spermatophyta</taxon>
        <taxon>Magnoliopsida</taxon>
        <taxon>eudicotyledons</taxon>
        <taxon>Gunneridae</taxon>
        <taxon>Pentapetalae</taxon>
        <taxon>rosids</taxon>
        <taxon>fabids</taxon>
        <taxon>Fabales</taxon>
        <taxon>Fabaceae</taxon>
        <taxon>Cercidoideae</taxon>
        <taxon>Cercideae</taxon>
        <taxon>Bauhiniinae</taxon>
        <taxon>Bauhinia</taxon>
    </lineage>
</organism>
<sequence length="161" mass="17846">MLALLLGPARPCNLVIPNTKRATPFASSKLLVSSAYPIRSKLPRDDGVSSQQFRDLGRSLPTVLQSNSGSTDPITEPPEKLKQEGQVAQISGSDVLWALQRATVKKKKQQKRRVPMPSSEDSRRGESGLDYSTVRPLHIKSEWGAKLDDLENRLRELSETI</sequence>
<reference evidence="1 2" key="1">
    <citation type="journal article" date="2022" name="DNA Res.">
        <title>Chromosomal-level genome assembly of the orchid tree Bauhinia variegata (Leguminosae; Cercidoideae) supports the allotetraploid origin hypothesis of Bauhinia.</title>
        <authorList>
            <person name="Zhong Y."/>
            <person name="Chen Y."/>
            <person name="Zheng D."/>
            <person name="Pang J."/>
            <person name="Liu Y."/>
            <person name="Luo S."/>
            <person name="Meng S."/>
            <person name="Qian L."/>
            <person name="Wei D."/>
            <person name="Dai S."/>
            <person name="Zhou R."/>
        </authorList>
    </citation>
    <scope>NUCLEOTIDE SEQUENCE [LARGE SCALE GENOMIC DNA]</scope>
    <source>
        <strain evidence="1">BV-YZ2020</strain>
    </source>
</reference>
<accession>A0ACB9N3B7</accession>
<proteinExistence type="predicted"/>
<keyword evidence="2" id="KW-1185">Reference proteome</keyword>
<gene>
    <name evidence="1" type="ORF">L6164_021280</name>
</gene>
<protein>
    <submittedName>
        <fullName evidence="1">Uncharacterized protein</fullName>
    </submittedName>
</protein>
<name>A0ACB9N3B7_BAUVA</name>
<evidence type="ECO:0000313" key="1">
    <source>
        <dbReference type="EMBL" id="KAI4328970.1"/>
    </source>
</evidence>